<keyword evidence="1" id="KW-0472">Membrane</keyword>
<keyword evidence="1" id="KW-1133">Transmembrane helix</keyword>
<gene>
    <name evidence="3" type="ORF">JOC77_002855</name>
</gene>
<feature type="domain" description="EfeO-type cupredoxin-like" evidence="2">
    <location>
        <begin position="68"/>
        <end position="134"/>
    </location>
</feature>
<sequence>MKLITIKREWILTAAIFAIMAALALFYIREGESLNTSTSNPSEGEIIINLVTGEFKSELDGNIIEAYRWDPGTIVIPSNKNVTLKILGVNGMKHPFYIEGTNIKGTVQKGQETVLPLNLKKPGTYRLICTAHHDLKSNGPMIAYIIAK</sequence>
<dbReference type="Pfam" id="PF13473">
    <property type="entry name" value="Cupredoxin_1"/>
    <property type="match status" value="1"/>
</dbReference>
<evidence type="ECO:0000313" key="4">
    <source>
        <dbReference type="Proteomes" id="UP000823486"/>
    </source>
</evidence>
<dbReference type="InterPro" id="IPR028096">
    <property type="entry name" value="EfeO_Cupredoxin"/>
</dbReference>
<evidence type="ECO:0000256" key="1">
    <source>
        <dbReference type="SAM" id="Phobius"/>
    </source>
</evidence>
<dbReference type="RefSeq" id="WP_204544130.1">
    <property type="nucleotide sequence ID" value="NZ_JAFBFI010000012.1"/>
</dbReference>
<organism evidence="3 4">
    <name type="scientific">Peribacillus deserti</name>
    <dbReference type="NCBI Taxonomy" id="673318"/>
    <lineage>
        <taxon>Bacteria</taxon>
        <taxon>Bacillati</taxon>
        <taxon>Bacillota</taxon>
        <taxon>Bacilli</taxon>
        <taxon>Bacillales</taxon>
        <taxon>Bacillaceae</taxon>
        <taxon>Peribacillus</taxon>
    </lineage>
</organism>
<dbReference type="Gene3D" id="2.60.40.420">
    <property type="entry name" value="Cupredoxins - blue copper proteins"/>
    <property type="match status" value="1"/>
</dbReference>
<proteinExistence type="predicted"/>
<reference evidence="3 4" key="1">
    <citation type="submission" date="2021-01" db="EMBL/GenBank/DDBJ databases">
        <title>Genomic Encyclopedia of Type Strains, Phase IV (KMG-IV): sequencing the most valuable type-strain genomes for metagenomic binning, comparative biology and taxonomic classification.</title>
        <authorList>
            <person name="Goeker M."/>
        </authorList>
    </citation>
    <scope>NUCLEOTIDE SEQUENCE [LARGE SCALE GENOMIC DNA]</scope>
    <source>
        <strain evidence="3 4">DSM 105482</strain>
    </source>
</reference>
<dbReference type="InterPro" id="IPR008972">
    <property type="entry name" value="Cupredoxin"/>
</dbReference>
<protein>
    <submittedName>
        <fullName evidence="3">Heme/copper-type cytochrome/quinol oxidase subunit 2</fullName>
    </submittedName>
</protein>
<accession>A0ABS2QKD0</accession>
<dbReference type="SUPFAM" id="SSF49503">
    <property type="entry name" value="Cupredoxins"/>
    <property type="match status" value="1"/>
</dbReference>
<feature type="transmembrane region" description="Helical" evidence="1">
    <location>
        <begin position="10"/>
        <end position="28"/>
    </location>
</feature>
<comment type="caution">
    <text evidence="3">The sequence shown here is derived from an EMBL/GenBank/DDBJ whole genome shotgun (WGS) entry which is preliminary data.</text>
</comment>
<keyword evidence="1" id="KW-0812">Transmembrane</keyword>
<evidence type="ECO:0000313" key="3">
    <source>
        <dbReference type="EMBL" id="MBM7693415.1"/>
    </source>
</evidence>
<name>A0ABS2QKD0_9BACI</name>
<keyword evidence="4" id="KW-1185">Reference proteome</keyword>
<dbReference type="Proteomes" id="UP000823486">
    <property type="component" value="Unassembled WGS sequence"/>
</dbReference>
<dbReference type="EMBL" id="JAFBFI010000012">
    <property type="protein sequence ID" value="MBM7693415.1"/>
    <property type="molecule type" value="Genomic_DNA"/>
</dbReference>
<evidence type="ECO:0000259" key="2">
    <source>
        <dbReference type="Pfam" id="PF13473"/>
    </source>
</evidence>